<organism evidence="1 2">
    <name type="scientific">Trifolium medium</name>
    <dbReference type="NCBI Taxonomy" id="97028"/>
    <lineage>
        <taxon>Eukaryota</taxon>
        <taxon>Viridiplantae</taxon>
        <taxon>Streptophyta</taxon>
        <taxon>Embryophyta</taxon>
        <taxon>Tracheophyta</taxon>
        <taxon>Spermatophyta</taxon>
        <taxon>Magnoliopsida</taxon>
        <taxon>eudicotyledons</taxon>
        <taxon>Gunneridae</taxon>
        <taxon>Pentapetalae</taxon>
        <taxon>rosids</taxon>
        <taxon>fabids</taxon>
        <taxon>Fabales</taxon>
        <taxon>Fabaceae</taxon>
        <taxon>Papilionoideae</taxon>
        <taxon>50 kb inversion clade</taxon>
        <taxon>NPAAA clade</taxon>
        <taxon>Hologalegina</taxon>
        <taxon>IRL clade</taxon>
        <taxon>Trifolieae</taxon>
        <taxon>Trifolium</taxon>
    </lineage>
</organism>
<reference evidence="1 2" key="1">
    <citation type="journal article" date="2018" name="Front. Plant Sci.">
        <title>Red Clover (Trifolium pratense) and Zigzag Clover (T. medium) - A Picture of Genomic Similarities and Differences.</title>
        <authorList>
            <person name="Dluhosova J."/>
            <person name="Istvanek J."/>
            <person name="Nedelnik J."/>
            <person name="Repkova J."/>
        </authorList>
    </citation>
    <scope>NUCLEOTIDE SEQUENCE [LARGE SCALE GENOMIC DNA]</scope>
    <source>
        <strain evidence="2">cv. 10/8</strain>
        <tissue evidence="1">Leaf</tissue>
    </source>
</reference>
<evidence type="ECO:0000313" key="1">
    <source>
        <dbReference type="EMBL" id="MCI81000.1"/>
    </source>
</evidence>
<sequence length="23" mass="2365">GKGTCKNVSTPMLKSVTAQVESV</sequence>
<dbReference type="EMBL" id="LXQA011008257">
    <property type="protein sequence ID" value="MCI81000.1"/>
    <property type="molecule type" value="Genomic_DNA"/>
</dbReference>
<protein>
    <submittedName>
        <fullName evidence="1">Uncharacterized protein</fullName>
    </submittedName>
</protein>
<feature type="non-terminal residue" evidence="1">
    <location>
        <position position="1"/>
    </location>
</feature>
<evidence type="ECO:0000313" key="2">
    <source>
        <dbReference type="Proteomes" id="UP000265520"/>
    </source>
</evidence>
<dbReference type="AlphaFoldDB" id="A0A392V3K5"/>
<keyword evidence="2" id="KW-1185">Reference proteome</keyword>
<accession>A0A392V3K5</accession>
<name>A0A392V3K5_9FABA</name>
<comment type="caution">
    <text evidence="1">The sequence shown here is derived from an EMBL/GenBank/DDBJ whole genome shotgun (WGS) entry which is preliminary data.</text>
</comment>
<dbReference type="Proteomes" id="UP000265520">
    <property type="component" value="Unassembled WGS sequence"/>
</dbReference>
<proteinExistence type="predicted"/>